<keyword evidence="4" id="KW-0677">Repeat</keyword>
<comment type="similarity">
    <text evidence="2">Belongs to the krueppel C2H2-type zinc-finger protein family.</text>
</comment>
<gene>
    <name evidence="14" type="ORF">SPHA_30250</name>
</gene>
<evidence type="ECO:0000256" key="6">
    <source>
        <dbReference type="ARBA" id="ARBA00022833"/>
    </source>
</evidence>
<dbReference type="PROSITE" id="PS50157">
    <property type="entry name" value="ZINC_FINGER_C2H2_2"/>
    <property type="match status" value="3"/>
</dbReference>
<name>A0A812C847_ACAPH</name>
<feature type="domain" description="C2H2-type" evidence="13">
    <location>
        <begin position="556"/>
        <end position="574"/>
    </location>
</feature>
<keyword evidence="5 11" id="KW-0863">Zinc-finger</keyword>
<dbReference type="SMART" id="SM00355">
    <property type="entry name" value="ZnF_C2H2"/>
    <property type="match status" value="5"/>
</dbReference>
<evidence type="ECO:0000256" key="11">
    <source>
        <dbReference type="PROSITE-ProRule" id="PRU00042"/>
    </source>
</evidence>
<dbReference type="InterPro" id="IPR050688">
    <property type="entry name" value="Zinc_finger/UBP_domain"/>
</dbReference>
<dbReference type="OrthoDB" id="3561125at2759"/>
<feature type="region of interest" description="Disordered" evidence="12">
    <location>
        <begin position="714"/>
        <end position="734"/>
    </location>
</feature>
<comment type="caution">
    <text evidence="14">The sequence shown here is derived from an EMBL/GenBank/DDBJ whole genome shotgun (WGS) entry which is preliminary data.</text>
</comment>
<feature type="region of interest" description="Disordered" evidence="12">
    <location>
        <begin position="157"/>
        <end position="189"/>
    </location>
</feature>
<dbReference type="Proteomes" id="UP000597762">
    <property type="component" value="Unassembled WGS sequence"/>
</dbReference>
<feature type="compositionally biased region" description="Basic and acidic residues" evidence="12">
    <location>
        <begin position="478"/>
        <end position="490"/>
    </location>
</feature>
<keyword evidence="8" id="KW-0238">DNA-binding</keyword>
<feature type="region of interest" description="Disordered" evidence="12">
    <location>
        <begin position="454"/>
        <end position="525"/>
    </location>
</feature>
<evidence type="ECO:0000313" key="14">
    <source>
        <dbReference type="EMBL" id="CAE1256562.1"/>
    </source>
</evidence>
<dbReference type="Pfam" id="PF00096">
    <property type="entry name" value="zf-C2H2"/>
    <property type="match status" value="2"/>
</dbReference>
<keyword evidence="10" id="KW-0539">Nucleus</keyword>
<evidence type="ECO:0000256" key="5">
    <source>
        <dbReference type="ARBA" id="ARBA00022771"/>
    </source>
</evidence>
<dbReference type="FunFam" id="3.30.160.60:FF:001156">
    <property type="entry name" value="Zinc finger protein 407"/>
    <property type="match status" value="1"/>
</dbReference>
<accession>A0A812C847</accession>
<dbReference type="EMBL" id="CAHIKZ030001214">
    <property type="protein sequence ID" value="CAE1256562.1"/>
    <property type="molecule type" value="Genomic_DNA"/>
</dbReference>
<dbReference type="GO" id="GO:0003677">
    <property type="term" value="F:DNA binding"/>
    <property type="evidence" value="ECO:0007669"/>
    <property type="project" value="UniProtKB-KW"/>
</dbReference>
<reference evidence="14" key="1">
    <citation type="submission" date="2021-01" db="EMBL/GenBank/DDBJ databases">
        <authorList>
            <person name="Li R."/>
            <person name="Bekaert M."/>
        </authorList>
    </citation>
    <scope>NUCLEOTIDE SEQUENCE</scope>
    <source>
        <strain evidence="14">Farmed</strain>
    </source>
</reference>
<feature type="domain" description="C2H2-type" evidence="13">
    <location>
        <begin position="319"/>
        <end position="346"/>
    </location>
</feature>
<evidence type="ECO:0000256" key="8">
    <source>
        <dbReference type="ARBA" id="ARBA00023125"/>
    </source>
</evidence>
<feature type="region of interest" description="Disordered" evidence="12">
    <location>
        <begin position="53"/>
        <end position="79"/>
    </location>
</feature>
<dbReference type="AlphaFoldDB" id="A0A812C847"/>
<dbReference type="Pfam" id="PF13909">
    <property type="entry name" value="zf-H2C2_5"/>
    <property type="match status" value="1"/>
</dbReference>
<feature type="region of interest" description="Disordered" evidence="12">
    <location>
        <begin position="839"/>
        <end position="869"/>
    </location>
</feature>
<dbReference type="GO" id="GO:0010468">
    <property type="term" value="P:regulation of gene expression"/>
    <property type="evidence" value="ECO:0007669"/>
    <property type="project" value="TreeGrafter"/>
</dbReference>
<evidence type="ECO:0000256" key="1">
    <source>
        <dbReference type="ARBA" id="ARBA00004123"/>
    </source>
</evidence>
<evidence type="ECO:0000256" key="7">
    <source>
        <dbReference type="ARBA" id="ARBA00023015"/>
    </source>
</evidence>
<protein>
    <recommendedName>
        <fullName evidence="13">C2H2-type domain-containing protein</fullName>
    </recommendedName>
</protein>
<feature type="compositionally biased region" description="Basic residues" evidence="12">
    <location>
        <begin position="509"/>
        <end position="522"/>
    </location>
</feature>
<evidence type="ECO:0000256" key="12">
    <source>
        <dbReference type="SAM" id="MobiDB-lite"/>
    </source>
</evidence>
<keyword evidence="7" id="KW-0805">Transcription regulation</keyword>
<dbReference type="Gene3D" id="3.30.160.60">
    <property type="entry name" value="Classic Zinc Finger"/>
    <property type="match status" value="3"/>
</dbReference>
<proteinExistence type="inferred from homology"/>
<feature type="compositionally biased region" description="Basic and acidic residues" evidence="12">
    <location>
        <begin position="721"/>
        <end position="734"/>
    </location>
</feature>
<keyword evidence="15" id="KW-1185">Reference proteome</keyword>
<evidence type="ECO:0000256" key="10">
    <source>
        <dbReference type="ARBA" id="ARBA00023242"/>
    </source>
</evidence>
<dbReference type="InterPro" id="IPR036236">
    <property type="entry name" value="Znf_C2H2_sf"/>
</dbReference>
<keyword evidence="6" id="KW-0862">Zinc</keyword>
<dbReference type="GO" id="GO:0008270">
    <property type="term" value="F:zinc ion binding"/>
    <property type="evidence" value="ECO:0007669"/>
    <property type="project" value="UniProtKB-KW"/>
</dbReference>
<dbReference type="PROSITE" id="PS00028">
    <property type="entry name" value="ZINC_FINGER_C2H2_1"/>
    <property type="match status" value="1"/>
</dbReference>
<dbReference type="PANTHER" id="PTHR24403:SF67">
    <property type="entry name" value="FI01116P-RELATED"/>
    <property type="match status" value="1"/>
</dbReference>
<organism evidence="14 15">
    <name type="scientific">Acanthosepion pharaonis</name>
    <name type="common">Pharaoh cuttlefish</name>
    <name type="synonym">Sepia pharaonis</name>
    <dbReference type="NCBI Taxonomy" id="158019"/>
    <lineage>
        <taxon>Eukaryota</taxon>
        <taxon>Metazoa</taxon>
        <taxon>Spiralia</taxon>
        <taxon>Lophotrochozoa</taxon>
        <taxon>Mollusca</taxon>
        <taxon>Cephalopoda</taxon>
        <taxon>Coleoidea</taxon>
        <taxon>Decapodiformes</taxon>
        <taxon>Sepiida</taxon>
        <taxon>Sepiina</taxon>
        <taxon>Sepiidae</taxon>
        <taxon>Acanthosepion</taxon>
    </lineage>
</organism>
<keyword evidence="3" id="KW-0479">Metal-binding</keyword>
<sequence>MLTNDFGNPFLTRSLLQIRSKLGIPFLALQNELDGFALSLHTGKAHLPHMSHLSQPTHQLHPHQQPHLPPHHPNPNTHSLQYLHPSHYNLHPSHYPSMYAGAAVAAAAAAAAIEQSIPFSRHVMAVTPSFTKAFFPQALSMKNPETVGIGTLGVGFHRENDKNNNNENNNNKGVNERRHIGRHSTNSRTVEDKLSLLNDKGITRSMINHSVNTTTDALADAENNKNNSSNNHNIRLLGSVGPAHDSNLMFYQGQEKSERGRKIFLCPQCHYVTDRKNNLKRHIITMHQDCPKILECCGVMFRSKAMLREHVSLFHSSGYRCRVCGRNFCRKALLRRHLSVHSGQKDFICPLCSYATSHKSNLERHQKVHNKKSTLGGIGISNSGMKGLSEELSKVSVVTEMPENSFDHNSPTSQVCTPTVDTYLYRSPPIETAIGIPRIKKFLLPDRLNQTYTDTRSQSIGSDTMEGDKNITLQVMNDQKDSERSDENYRYRHVYNSSDSSSNDNNHHLYTHHHHHHHHHRINTTVTSLEVANNHESASPGKIIKRKPPRIFMTSYKCIDCRKVFSHQSLLNSHSCLNDRPNGEGYLSIVRPLTKKQPVKQIMTLASQGPTTSTAVVVVSTSVNNWCESINRYPTSSVRSQPQILNGNIGALTEEKMAMFSPKDSYFGYSPTLYHNTCERTSLNLKSDESVEDNYGLVPKNTSKEDFFMNVSNDNDDDTIEESHQNDDNSAVDDEHIQVNSKCIAVECLKMNIMEQIDRRKQGKCNAHPGWPQQKDGENTDCKMKEQRDVESKLQGYLKRNGKEETAMTMKEHLDDIELTKDVKVEVDLIDNGIGDNDYNELEEDQMPLPFKKRPVKENNRKIDEMVEA</sequence>
<evidence type="ECO:0000313" key="15">
    <source>
        <dbReference type="Proteomes" id="UP000597762"/>
    </source>
</evidence>
<comment type="subcellular location">
    <subcellularLocation>
        <location evidence="1">Nucleus</location>
    </subcellularLocation>
</comment>
<dbReference type="GO" id="GO:0005634">
    <property type="term" value="C:nucleus"/>
    <property type="evidence" value="ECO:0007669"/>
    <property type="project" value="UniProtKB-SubCell"/>
</dbReference>
<feature type="domain" description="C2H2-type" evidence="13">
    <location>
        <begin position="347"/>
        <end position="374"/>
    </location>
</feature>
<feature type="compositionally biased region" description="Low complexity" evidence="12">
    <location>
        <begin position="53"/>
        <end position="66"/>
    </location>
</feature>
<evidence type="ECO:0000256" key="2">
    <source>
        <dbReference type="ARBA" id="ARBA00006991"/>
    </source>
</evidence>
<feature type="compositionally biased region" description="Basic and acidic residues" evidence="12">
    <location>
        <begin position="856"/>
        <end position="869"/>
    </location>
</feature>
<evidence type="ECO:0000259" key="13">
    <source>
        <dbReference type="PROSITE" id="PS50157"/>
    </source>
</evidence>
<evidence type="ECO:0000256" key="4">
    <source>
        <dbReference type="ARBA" id="ARBA00022737"/>
    </source>
</evidence>
<evidence type="ECO:0000256" key="9">
    <source>
        <dbReference type="ARBA" id="ARBA00023163"/>
    </source>
</evidence>
<dbReference type="PANTHER" id="PTHR24403">
    <property type="entry name" value="ZINC FINGER PROTEIN"/>
    <property type="match status" value="1"/>
</dbReference>
<dbReference type="InterPro" id="IPR013087">
    <property type="entry name" value="Znf_C2H2_type"/>
</dbReference>
<keyword evidence="9" id="KW-0804">Transcription</keyword>
<dbReference type="SUPFAM" id="SSF57667">
    <property type="entry name" value="beta-beta-alpha zinc fingers"/>
    <property type="match status" value="2"/>
</dbReference>
<evidence type="ECO:0000256" key="3">
    <source>
        <dbReference type="ARBA" id="ARBA00022723"/>
    </source>
</evidence>